<dbReference type="STRING" id="1391654.AKJ09_09417"/>
<proteinExistence type="predicted"/>
<reference evidence="1 2" key="1">
    <citation type="submission" date="2015-08" db="EMBL/GenBank/DDBJ databases">
        <authorList>
            <person name="Babu N.S."/>
            <person name="Beckwith C.J."/>
            <person name="Beseler K.G."/>
            <person name="Brison A."/>
            <person name="Carone J.V."/>
            <person name="Caskin T.P."/>
            <person name="Diamond M."/>
            <person name="Durham M.E."/>
            <person name="Foxe J.M."/>
            <person name="Go M."/>
            <person name="Henderson B.A."/>
            <person name="Jones I.B."/>
            <person name="McGettigan J.A."/>
            <person name="Micheletti S.J."/>
            <person name="Nasrallah M.E."/>
            <person name="Ortiz D."/>
            <person name="Piller C.R."/>
            <person name="Privatt S.R."/>
            <person name="Schneider S.L."/>
            <person name="Sharp S."/>
            <person name="Smith T.C."/>
            <person name="Stanton J.D."/>
            <person name="Ullery H.E."/>
            <person name="Wilson R.J."/>
            <person name="Serrano M.G."/>
            <person name="Buck G."/>
            <person name="Lee V."/>
            <person name="Wang Y."/>
            <person name="Carvalho R."/>
            <person name="Voegtly L."/>
            <person name="Shi R."/>
            <person name="Duckworth R."/>
            <person name="Johnson A."/>
            <person name="Loviza R."/>
            <person name="Walstead R."/>
            <person name="Shah Z."/>
            <person name="Kiflezghi M."/>
            <person name="Wade K."/>
            <person name="Ball S.L."/>
            <person name="Bradley K.W."/>
            <person name="Asai D.J."/>
            <person name="Bowman C.A."/>
            <person name="Russell D.A."/>
            <person name="Pope W.H."/>
            <person name="Jacobs-Sera D."/>
            <person name="Hendrix R.W."/>
            <person name="Hatfull G.F."/>
        </authorList>
    </citation>
    <scope>NUCLEOTIDE SEQUENCE [LARGE SCALE GENOMIC DNA]</scope>
    <source>
        <strain evidence="1 2">DSM 27648</strain>
    </source>
</reference>
<dbReference type="SUPFAM" id="SSF50969">
    <property type="entry name" value="YVTN repeat-like/Quinoprotein amine dehydrogenase"/>
    <property type="match status" value="1"/>
</dbReference>
<sequence length="536" mass="56483">MRTRILGGLLAAVVGFGCGDRPDVYDAPVSQVSALGLESQVALVDDGAHRVVLLSPHDGQELDRTYLGIGKNVVLSQTSDDGKRLFVLSAGDVIRRKSTDERASLAVIENGALRRYELESPHSGFAIDPQGRWVALFAAPSASSSARTSFVENPNEIVLVDLTAPVESAVTSRTLRSFGGLPQRVSFTPSLQLPGGARRLLVVETNQDVALLDLDNVRSKPQRPELTIRLTEGSTAAANQPGGVVFDDGDPTKNDDARIGVRLANGSNVVTVTLVPGLPDAKTEDPSMAPNDFRAVVNLTDVGGIPGEIVFVRTEAGRRLAAVVPSTRKAVLVDPDTSITTDVDLQESFSRISLITNVVGGADGADTALLYGSGGSHGVAFLSLGKAEGKPYRSVEVVSLATAVDTVADVPPPRPELKVLQTNAASSFYVLNLASRTAAPLLTQGLASLHVARDGQRLWAFSSSNLSRVSLDDLHPVPLPLERNIDAVFDVARRDGGRALIAVDKRGTVGATVLDALAPDTAASRSYYGLLLEGLE</sequence>
<dbReference type="OrthoDB" id="9821817at2"/>
<dbReference type="AlphaFoldDB" id="A0A0K1QAJ5"/>
<dbReference type="EMBL" id="CP012333">
    <property type="protein sequence ID" value="AKV02754.1"/>
    <property type="molecule type" value="Genomic_DNA"/>
</dbReference>
<organism evidence="1 2">
    <name type="scientific">Labilithrix luteola</name>
    <dbReference type="NCBI Taxonomy" id="1391654"/>
    <lineage>
        <taxon>Bacteria</taxon>
        <taxon>Pseudomonadati</taxon>
        <taxon>Myxococcota</taxon>
        <taxon>Polyangia</taxon>
        <taxon>Polyangiales</taxon>
        <taxon>Labilitrichaceae</taxon>
        <taxon>Labilithrix</taxon>
    </lineage>
</organism>
<dbReference type="PROSITE" id="PS51257">
    <property type="entry name" value="PROKAR_LIPOPROTEIN"/>
    <property type="match status" value="1"/>
</dbReference>
<protein>
    <submittedName>
        <fullName evidence="1">Uncharacterized protein</fullName>
    </submittedName>
</protein>
<name>A0A0K1QAJ5_9BACT</name>
<keyword evidence="2" id="KW-1185">Reference proteome</keyword>
<gene>
    <name evidence="1" type="ORF">AKJ09_09417</name>
</gene>
<accession>A0A0K1QAJ5</accession>
<dbReference type="Proteomes" id="UP000064967">
    <property type="component" value="Chromosome"/>
</dbReference>
<evidence type="ECO:0000313" key="1">
    <source>
        <dbReference type="EMBL" id="AKV02754.1"/>
    </source>
</evidence>
<evidence type="ECO:0000313" key="2">
    <source>
        <dbReference type="Proteomes" id="UP000064967"/>
    </source>
</evidence>
<dbReference type="InterPro" id="IPR011044">
    <property type="entry name" value="Quino_amine_DH_bsu"/>
</dbReference>
<dbReference type="RefSeq" id="WP_146653624.1">
    <property type="nucleotide sequence ID" value="NZ_CP012333.1"/>
</dbReference>
<dbReference type="KEGG" id="llu:AKJ09_09417"/>